<sequence>PMLQTIGVALNPAVPYVGSSKQALPRGHPQLLELALHTVDNETITVESIETALPKVTVPKVMVLGNCRTRTRPPGEMKIASSIFPCEACVSALAPDAGTDISCLDMTAAPGPEQDALGWVWAGSMAEESFTAARRLLGSPWSPGQLAPLEGQPLAEDNAEAVGFACGRRREASQYRLALG</sequence>
<organism evidence="1 2">
    <name type="scientific">Rangifer tarandus platyrhynchus</name>
    <name type="common">Svalbard reindeer</name>
    <dbReference type="NCBI Taxonomy" id="3082113"/>
    <lineage>
        <taxon>Eukaryota</taxon>
        <taxon>Metazoa</taxon>
        <taxon>Chordata</taxon>
        <taxon>Craniata</taxon>
        <taxon>Vertebrata</taxon>
        <taxon>Euteleostomi</taxon>
        <taxon>Mammalia</taxon>
        <taxon>Eutheria</taxon>
        <taxon>Laurasiatheria</taxon>
        <taxon>Artiodactyla</taxon>
        <taxon>Ruminantia</taxon>
        <taxon>Pecora</taxon>
        <taxon>Cervidae</taxon>
        <taxon>Odocoileinae</taxon>
        <taxon>Rangifer</taxon>
    </lineage>
</organism>
<feature type="non-terminal residue" evidence="1">
    <location>
        <position position="180"/>
    </location>
</feature>
<gene>
    <name evidence="1" type="ORF">MRATA1EN1_LOCUS15629</name>
</gene>
<keyword evidence="2" id="KW-1185">Reference proteome</keyword>
<evidence type="ECO:0000313" key="1">
    <source>
        <dbReference type="EMBL" id="CAI9166667.1"/>
    </source>
</evidence>
<evidence type="ECO:0000313" key="2">
    <source>
        <dbReference type="Proteomes" id="UP001176941"/>
    </source>
</evidence>
<proteinExistence type="predicted"/>
<reference evidence="1" key="1">
    <citation type="submission" date="2023-04" db="EMBL/GenBank/DDBJ databases">
        <authorList>
            <consortium name="ELIXIR-Norway"/>
        </authorList>
    </citation>
    <scope>NUCLEOTIDE SEQUENCE [LARGE SCALE GENOMIC DNA]</scope>
</reference>
<dbReference type="EMBL" id="OX459962">
    <property type="protein sequence ID" value="CAI9166667.1"/>
    <property type="molecule type" value="Genomic_DNA"/>
</dbReference>
<protein>
    <submittedName>
        <fullName evidence="1">Uncharacterized protein</fullName>
    </submittedName>
</protein>
<accession>A0ABN8YYM6</accession>
<dbReference type="Proteomes" id="UP001176941">
    <property type="component" value="Chromosome 26"/>
</dbReference>
<name>A0ABN8YYM6_RANTA</name>